<dbReference type="PANTHER" id="PTHR35901:SF1">
    <property type="entry name" value="EXONUCLEASE VAPC9"/>
    <property type="match status" value="1"/>
</dbReference>
<dbReference type="InterPro" id="IPR051619">
    <property type="entry name" value="TypeII_TA_RNase_PINc/VapC"/>
</dbReference>
<feature type="non-terminal residue" evidence="3">
    <location>
        <position position="1"/>
    </location>
</feature>
<dbReference type="PANTHER" id="PTHR35901">
    <property type="entry name" value="RIBONUCLEASE VAPC3"/>
    <property type="match status" value="1"/>
</dbReference>
<keyword evidence="1" id="KW-0460">Magnesium</keyword>
<dbReference type="SUPFAM" id="SSF88723">
    <property type="entry name" value="PIN domain-like"/>
    <property type="match status" value="1"/>
</dbReference>
<protein>
    <recommendedName>
        <fullName evidence="2">PIN domain-containing protein</fullName>
    </recommendedName>
</protein>
<dbReference type="InterPro" id="IPR044153">
    <property type="entry name" value="PIN_Pae0151-like"/>
</dbReference>
<sequence length="121" mass="13883">VEVVLKRESATLFSHFLAEADLVIAPNILIAEATNVFWKYQKLSNYTYDECEKSIDHIVSLPDEYVNERDLYRESFKLGCMMDHSIYDMIYLVLARRNNATLLTMDQRLVASAEKAGVNTA</sequence>
<feature type="domain" description="PIN" evidence="2">
    <location>
        <begin position="6"/>
        <end position="110"/>
    </location>
</feature>
<proteinExistence type="predicted"/>
<name>A0A382P4X3_9ZZZZ</name>
<accession>A0A382P4X3</accession>
<dbReference type="Gene3D" id="3.40.50.1010">
    <property type="entry name" value="5'-nuclease"/>
    <property type="match status" value="1"/>
</dbReference>
<reference evidence="3" key="1">
    <citation type="submission" date="2018-05" db="EMBL/GenBank/DDBJ databases">
        <authorList>
            <person name="Lanie J.A."/>
            <person name="Ng W.-L."/>
            <person name="Kazmierczak K.M."/>
            <person name="Andrzejewski T.M."/>
            <person name="Davidsen T.M."/>
            <person name="Wayne K.J."/>
            <person name="Tettelin H."/>
            <person name="Glass J.I."/>
            <person name="Rusch D."/>
            <person name="Podicherti R."/>
            <person name="Tsui H.-C.T."/>
            <person name="Winkler M.E."/>
        </authorList>
    </citation>
    <scope>NUCLEOTIDE SEQUENCE</scope>
</reference>
<dbReference type="InterPro" id="IPR029060">
    <property type="entry name" value="PIN-like_dom_sf"/>
</dbReference>
<evidence type="ECO:0000259" key="2">
    <source>
        <dbReference type="Pfam" id="PF01850"/>
    </source>
</evidence>
<dbReference type="CDD" id="cd09873">
    <property type="entry name" value="PIN_Pae0151-like"/>
    <property type="match status" value="1"/>
</dbReference>
<gene>
    <name evidence="3" type="ORF">METZ01_LOCUS321257</name>
</gene>
<evidence type="ECO:0000256" key="1">
    <source>
        <dbReference type="ARBA" id="ARBA00022842"/>
    </source>
</evidence>
<evidence type="ECO:0000313" key="3">
    <source>
        <dbReference type="EMBL" id="SVC68403.1"/>
    </source>
</evidence>
<dbReference type="Pfam" id="PF01850">
    <property type="entry name" value="PIN"/>
    <property type="match status" value="1"/>
</dbReference>
<dbReference type="AlphaFoldDB" id="A0A382P4X3"/>
<dbReference type="EMBL" id="UINC01104897">
    <property type="protein sequence ID" value="SVC68403.1"/>
    <property type="molecule type" value="Genomic_DNA"/>
</dbReference>
<dbReference type="InterPro" id="IPR002716">
    <property type="entry name" value="PIN_dom"/>
</dbReference>
<organism evidence="3">
    <name type="scientific">marine metagenome</name>
    <dbReference type="NCBI Taxonomy" id="408172"/>
    <lineage>
        <taxon>unclassified sequences</taxon>
        <taxon>metagenomes</taxon>
        <taxon>ecological metagenomes</taxon>
    </lineage>
</organism>